<comment type="subunit">
    <text evidence="10">Homodimer.</text>
</comment>
<dbReference type="PRINTS" id="PR01713">
    <property type="entry name" value="NUCEPIMERASE"/>
</dbReference>
<feature type="domain" description="NAD-dependent epimerase/dehydratase" evidence="11">
    <location>
        <begin position="3"/>
        <end position="252"/>
    </location>
</feature>
<evidence type="ECO:0000259" key="11">
    <source>
        <dbReference type="Pfam" id="PF01370"/>
    </source>
</evidence>
<dbReference type="Proteomes" id="UP000093053">
    <property type="component" value="Chromosome"/>
</dbReference>
<evidence type="ECO:0000256" key="7">
    <source>
        <dbReference type="ARBA" id="ARBA00023027"/>
    </source>
</evidence>
<sequence length="327" mass="35048">MRVLITGGAGYIGSFVVRELKQRDHEILVFDNLSTGRGQAVPDVPLVVADIRDRAEVDRAVGRFRPDAVMHFAALKSPAESMREPGLYYDVNVVGTANLLSAATAHGVRRFVFSSSCAVYGTPQVCPVDERAPLRPESPYGETKVACERMLGWIAGSHGMAHASLRYFNVAGAAEDGSLGEHLHEGTSQLVPRVVMSALGIGPEFAIAGGDYPTPDGTALRDYIHVEDLAEAHVRTLEMLGSTRLNGVYNLGRGSAVSVLEVVNEVERVSGKPLAKPIGTRRPGDPAVSWADAALAGRVLGWTPKRDLTDMVRSAWLWHTSDASAPA</sequence>
<dbReference type="KEGG" id="led:BBK82_30495"/>
<dbReference type="GO" id="GO:0003978">
    <property type="term" value="F:UDP-glucose 4-epimerase activity"/>
    <property type="evidence" value="ECO:0007669"/>
    <property type="project" value="UniProtKB-UniRule"/>
</dbReference>
<dbReference type="InterPro" id="IPR005886">
    <property type="entry name" value="UDP_G4E"/>
</dbReference>
<evidence type="ECO:0000313" key="13">
    <source>
        <dbReference type="Proteomes" id="UP000093053"/>
    </source>
</evidence>
<dbReference type="Gene3D" id="3.90.25.10">
    <property type="entry name" value="UDP-galactose 4-epimerase, domain 1"/>
    <property type="match status" value="1"/>
</dbReference>
<dbReference type="OrthoDB" id="9801785at2"/>
<dbReference type="STRING" id="1586287.BBK82_30495"/>
<keyword evidence="8 10" id="KW-0413">Isomerase</keyword>
<protein>
    <recommendedName>
        <fullName evidence="6 10">UDP-glucose 4-epimerase</fullName>
        <ecNumber evidence="5 10">5.1.3.2</ecNumber>
    </recommendedName>
</protein>
<dbReference type="InterPro" id="IPR001509">
    <property type="entry name" value="Epimerase_deHydtase"/>
</dbReference>
<keyword evidence="13" id="KW-1185">Reference proteome</keyword>
<proteinExistence type="inferred from homology"/>
<keyword evidence="7 10" id="KW-0520">NAD</keyword>
<dbReference type="GO" id="GO:0033499">
    <property type="term" value="P:galactose catabolic process via UDP-galactose, Leloir pathway"/>
    <property type="evidence" value="ECO:0007669"/>
    <property type="project" value="TreeGrafter"/>
</dbReference>
<dbReference type="PANTHER" id="PTHR43725:SF53">
    <property type="entry name" value="UDP-ARABINOSE 4-EPIMERASE 1"/>
    <property type="match status" value="1"/>
</dbReference>
<comment type="similarity">
    <text evidence="4 10">Belongs to the NAD(P)-dependent epimerase/dehydratase family.</text>
</comment>
<dbReference type="InterPro" id="IPR036291">
    <property type="entry name" value="NAD(P)-bd_dom_sf"/>
</dbReference>
<dbReference type="CDD" id="cd05247">
    <property type="entry name" value="UDP_G4E_1_SDR_e"/>
    <property type="match status" value="1"/>
</dbReference>
<evidence type="ECO:0000256" key="6">
    <source>
        <dbReference type="ARBA" id="ARBA00018569"/>
    </source>
</evidence>
<evidence type="ECO:0000256" key="2">
    <source>
        <dbReference type="ARBA" id="ARBA00001911"/>
    </source>
</evidence>
<evidence type="ECO:0000256" key="9">
    <source>
        <dbReference type="ARBA" id="ARBA00023277"/>
    </source>
</evidence>
<gene>
    <name evidence="12" type="ORF">BBK82_30495</name>
</gene>
<evidence type="ECO:0000256" key="10">
    <source>
        <dbReference type="RuleBase" id="RU366046"/>
    </source>
</evidence>
<name>A0A1B2HPW3_9PSEU</name>
<dbReference type="RefSeq" id="WP_065918072.1">
    <property type="nucleotide sequence ID" value="NZ_CP016793.1"/>
</dbReference>
<evidence type="ECO:0000313" key="12">
    <source>
        <dbReference type="EMBL" id="ANZ39731.1"/>
    </source>
</evidence>
<reference evidence="12 13" key="1">
    <citation type="submission" date="2016-07" db="EMBL/GenBank/DDBJ databases">
        <title>Complete genome sequence of the Lentzea guizhouensis DHS C013.</title>
        <authorList>
            <person name="Cao C."/>
        </authorList>
    </citation>
    <scope>NUCLEOTIDE SEQUENCE [LARGE SCALE GENOMIC DNA]</scope>
    <source>
        <strain evidence="12 13">DHS C013</strain>
    </source>
</reference>
<organism evidence="12 13">
    <name type="scientific">Lentzea guizhouensis</name>
    <dbReference type="NCBI Taxonomy" id="1586287"/>
    <lineage>
        <taxon>Bacteria</taxon>
        <taxon>Bacillati</taxon>
        <taxon>Actinomycetota</taxon>
        <taxon>Actinomycetes</taxon>
        <taxon>Pseudonocardiales</taxon>
        <taxon>Pseudonocardiaceae</taxon>
        <taxon>Lentzea</taxon>
    </lineage>
</organism>
<dbReference type="AlphaFoldDB" id="A0A1B2HPW3"/>
<evidence type="ECO:0000256" key="3">
    <source>
        <dbReference type="ARBA" id="ARBA00004947"/>
    </source>
</evidence>
<comment type="catalytic activity">
    <reaction evidence="1 10">
        <text>UDP-alpha-D-glucose = UDP-alpha-D-galactose</text>
        <dbReference type="Rhea" id="RHEA:22168"/>
        <dbReference type="ChEBI" id="CHEBI:58885"/>
        <dbReference type="ChEBI" id="CHEBI:66914"/>
        <dbReference type="EC" id="5.1.3.2"/>
    </reaction>
</comment>
<dbReference type="Pfam" id="PF01370">
    <property type="entry name" value="Epimerase"/>
    <property type="match status" value="1"/>
</dbReference>
<evidence type="ECO:0000256" key="1">
    <source>
        <dbReference type="ARBA" id="ARBA00000083"/>
    </source>
</evidence>
<comment type="pathway">
    <text evidence="3 10">Carbohydrate metabolism; galactose metabolism.</text>
</comment>
<evidence type="ECO:0000256" key="8">
    <source>
        <dbReference type="ARBA" id="ARBA00023235"/>
    </source>
</evidence>
<dbReference type="NCBIfam" id="TIGR01179">
    <property type="entry name" value="galE"/>
    <property type="match status" value="1"/>
</dbReference>
<comment type="cofactor">
    <cofactor evidence="2 10">
        <name>NAD(+)</name>
        <dbReference type="ChEBI" id="CHEBI:57540"/>
    </cofactor>
</comment>
<evidence type="ECO:0000256" key="4">
    <source>
        <dbReference type="ARBA" id="ARBA00007637"/>
    </source>
</evidence>
<dbReference type="EC" id="5.1.3.2" evidence="5 10"/>
<evidence type="ECO:0000256" key="5">
    <source>
        <dbReference type="ARBA" id="ARBA00013189"/>
    </source>
</evidence>
<accession>A0A1B2HPW3</accession>
<dbReference type="Gene3D" id="3.40.50.720">
    <property type="entry name" value="NAD(P)-binding Rossmann-like Domain"/>
    <property type="match status" value="1"/>
</dbReference>
<dbReference type="PANTHER" id="PTHR43725">
    <property type="entry name" value="UDP-GLUCOSE 4-EPIMERASE"/>
    <property type="match status" value="1"/>
</dbReference>
<keyword evidence="9 10" id="KW-0119">Carbohydrate metabolism</keyword>
<dbReference type="UniPathway" id="UPA00214"/>
<dbReference type="EMBL" id="CP016793">
    <property type="protein sequence ID" value="ANZ39731.1"/>
    <property type="molecule type" value="Genomic_DNA"/>
</dbReference>
<dbReference type="SUPFAM" id="SSF51735">
    <property type="entry name" value="NAD(P)-binding Rossmann-fold domains"/>
    <property type="match status" value="1"/>
</dbReference>